<comment type="caution">
    <text evidence="4">The sequence shown here is derived from an EMBL/GenBank/DDBJ whole genome shotgun (WGS) entry which is preliminary data.</text>
</comment>
<dbReference type="InterPro" id="IPR058597">
    <property type="entry name" value="PrgI-like_dom"/>
</dbReference>
<keyword evidence="1" id="KW-0812">Transmembrane</keyword>
<gene>
    <name evidence="4" type="ORF">AUR64_02265</name>
</gene>
<dbReference type="InterPro" id="IPR058596">
    <property type="entry name" value="TraC-like_dom"/>
</dbReference>
<keyword evidence="1" id="KW-0472">Membrane</keyword>
<feature type="domain" description="PrgI-like" evidence="2">
    <location>
        <begin position="20"/>
        <end position="96"/>
    </location>
</feature>
<evidence type="ECO:0000259" key="3">
    <source>
        <dbReference type="Pfam" id="PF26593"/>
    </source>
</evidence>
<dbReference type="OrthoDB" id="299650at2157"/>
<evidence type="ECO:0000313" key="4">
    <source>
        <dbReference type="EMBL" id="KTG07687.1"/>
    </source>
</evidence>
<name>A0A0W1R2Y8_9EURY</name>
<sequence length="349" mass="38738">MSHRDPSRRILDEFGTSDEIFGIEIDYSLNDLKLFIPAGIVCGFILLATPQWLNIGGLIAAIGLLLATAAFVFVTPSHKSPHEWLTDMIKFSQAEHTKTAVAESPANQPDSLTQVKRFLPVSNLVERTDGHLVAALQVSPANLSLATDQEWEAMANSFGSMLNALDFDLQIHSTARPVEPERITAGYRERLDDPDVVENPALGDIIRVYHERFPAEFVSRGTCVREYHILIPVSIHDVQLAERGAISKLSTLPVIGGCIRILGAESTQLTYEEIRERQKEEVEHRIRAVESGIRDLEGCEVQRVSADELAALLEEYWSGERTHYGPSSGQQNERVRSVPIVTGTNSGRF</sequence>
<accession>A0A0W1R2Y8</accession>
<evidence type="ECO:0000313" key="5">
    <source>
        <dbReference type="Proteomes" id="UP000054387"/>
    </source>
</evidence>
<dbReference type="Proteomes" id="UP000054387">
    <property type="component" value="Unassembled WGS sequence"/>
</dbReference>
<organism evidence="4 5">
    <name type="scientific">Haloprofundus marisrubri</name>
    <dbReference type="NCBI Taxonomy" id="1514971"/>
    <lineage>
        <taxon>Archaea</taxon>
        <taxon>Methanobacteriati</taxon>
        <taxon>Methanobacteriota</taxon>
        <taxon>Stenosarchaea group</taxon>
        <taxon>Halobacteria</taxon>
        <taxon>Halobacteriales</taxon>
        <taxon>Haloferacaceae</taxon>
        <taxon>Haloprofundus</taxon>
    </lineage>
</organism>
<dbReference type="Pfam" id="PF26592">
    <property type="entry name" value="PrgI_like"/>
    <property type="match status" value="1"/>
</dbReference>
<feature type="domain" description="TraC-like" evidence="3">
    <location>
        <begin position="116"/>
        <end position="319"/>
    </location>
</feature>
<dbReference type="RefSeq" id="WP_058583518.1">
    <property type="nucleotide sequence ID" value="NZ_LOPU01000040.1"/>
</dbReference>
<dbReference type="STRING" id="1514971.AUR64_02265"/>
<keyword evidence="1" id="KW-1133">Transmembrane helix</keyword>
<feature type="transmembrane region" description="Helical" evidence="1">
    <location>
        <begin position="55"/>
        <end position="74"/>
    </location>
</feature>
<dbReference type="EMBL" id="LOPU01000040">
    <property type="protein sequence ID" value="KTG07687.1"/>
    <property type="molecule type" value="Genomic_DNA"/>
</dbReference>
<reference evidence="4 5" key="1">
    <citation type="submission" date="2015-12" db="EMBL/GenBank/DDBJ databases">
        <title>Haloprofundus marisrubri gen. nov., sp. nov., an extremely halophilic archaeon isolated from the Discovery deep brine-seawater interface in the Red Sea.</title>
        <authorList>
            <person name="Zhang G."/>
            <person name="Stingl U."/>
            <person name="Rashid M."/>
        </authorList>
    </citation>
    <scope>NUCLEOTIDE SEQUENCE [LARGE SCALE GENOMIC DNA]</scope>
    <source>
        <strain evidence="4 5">SB9</strain>
    </source>
</reference>
<keyword evidence="5" id="KW-1185">Reference proteome</keyword>
<proteinExistence type="predicted"/>
<protein>
    <submittedName>
        <fullName evidence="4">Uncharacterized protein</fullName>
    </submittedName>
</protein>
<evidence type="ECO:0000256" key="1">
    <source>
        <dbReference type="SAM" id="Phobius"/>
    </source>
</evidence>
<evidence type="ECO:0000259" key="2">
    <source>
        <dbReference type="Pfam" id="PF26592"/>
    </source>
</evidence>
<dbReference type="AlphaFoldDB" id="A0A0W1R2Y8"/>
<dbReference type="Pfam" id="PF26593">
    <property type="entry name" value="TraC-like"/>
    <property type="match status" value="1"/>
</dbReference>